<evidence type="ECO:0000313" key="13">
    <source>
        <dbReference type="EMBL" id="NMN67597.1"/>
    </source>
</evidence>
<accession>A0ABX1T0G1</accession>
<dbReference type="InterPro" id="IPR015870">
    <property type="entry name" value="UDP-acyl_N-AcGlcN_deAcase_N"/>
</dbReference>
<dbReference type="EC" id="3.5.1.108" evidence="4 12"/>
<dbReference type="EMBL" id="LANA01000001">
    <property type="protein sequence ID" value="NMN67597.1"/>
    <property type="molecule type" value="Genomic_DNA"/>
</dbReference>
<keyword evidence="9 12" id="KW-0862">Zinc</keyword>
<evidence type="ECO:0000256" key="11">
    <source>
        <dbReference type="ARBA" id="ARBA00024535"/>
    </source>
</evidence>
<sequence length="306" mass="34285">MSLLNQKTVKKNIIFKGIGLHSGLLANLTIKPSEPNTGIIFKRMDIKSNNIVIPNIFNVSNAAFCTTISNDHGITVSTIEHLMGAFYGMGIDNALIEVDNQEIPILDGSAKIFVDAINDVGIEVSNTPIKIIKIEKEVRFQDGKKIITVEPSKMSLDIDFELKYENKLINTQRNMINMYESDLTDIYNSRTFCLYEDVEKLKKLGLAKGGDLQNAIVVKDDKILNEGGLRNAKEFVNHKILDCMGDLYLSGYKIVGKIICSQGGHKLTNQILRKIFSNKINYSIVEIKEKNLPHTLLNRKILQSIA</sequence>
<keyword evidence="14" id="KW-1185">Reference proteome</keyword>
<name>A0ABX1T0G1_PELUQ</name>
<comment type="catalytic activity">
    <reaction evidence="11 12">
        <text>a UDP-3-O-[(3R)-3-hydroxyacyl]-N-acetyl-alpha-D-glucosamine + H2O = a UDP-3-O-[(3R)-3-hydroxyacyl]-alpha-D-glucosamine + acetate</text>
        <dbReference type="Rhea" id="RHEA:67816"/>
        <dbReference type="ChEBI" id="CHEBI:15377"/>
        <dbReference type="ChEBI" id="CHEBI:30089"/>
        <dbReference type="ChEBI" id="CHEBI:137740"/>
        <dbReference type="ChEBI" id="CHEBI:173225"/>
        <dbReference type="EC" id="3.5.1.108"/>
    </reaction>
</comment>
<dbReference type="Gene3D" id="3.30.230.20">
    <property type="entry name" value="lpxc deacetylase, domain 1"/>
    <property type="match status" value="1"/>
</dbReference>
<organism evidence="13 14">
    <name type="scientific">Pelagibacter ubique</name>
    <dbReference type="NCBI Taxonomy" id="198252"/>
    <lineage>
        <taxon>Bacteria</taxon>
        <taxon>Pseudomonadati</taxon>
        <taxon>Pseudomonadota</taxon>
        <taxon>Alphaproteobacteria</taxon>
        <taxon>Candidatus Pelagibacterales</taxon>
        <taxon>Candidatus Pelagibacteraceae</taxon>
        <taxon>Candidatus Pelagibacter</taxon>
    </lineage>
</organism>
<comment type="pathway">
    <text evidence="3 12">Glycolipid biosynthesis; lipid IV(A) biosynthesis; lipid IV(A) from (3R)-3-hydroxytetradecanoyl-[acyl-carrier-protein] and UDP-N-acetyl-alpha-D-glucosamine: step 2/6.</text>
</comment>
<evidence type="ECO:0000256" key="7">
    <source>
        <dbReference type="ARBA" id="ARBA00022723"/>
    </source>
</evidence>
<dbReference type="PANTHER" id="PTHR33694">
    <property type="entry name" value="UDP-3-O-ACYL-N-ACETYLGLUCOSAMINE DEACETYLASE 1, MITOCHONDRIAL-RELATED"/>
    <property type="match status" value="1"/>
</dbReference>
<dbReference type="NCBIfam" id="TIGR00325">
    <property type="entry name" value="lpxC"/>
    <property type="match status" value="1"/>
</dbReference>
<dbReference type="RefSeq" id="WP_169036083.1">
    <property type="nucleotide sequence ID" value="NZ_LANA01000001.1"/>
</dbReference>
<keyword evidence="5 12" id="KW-0444">Lipid biosynthesis</keyword>
<comment type="function">
    <text evidence="2 12">Catalyzes the hydrolysis of UDP-3-O-myristoyl-N-acetylglucosamine to form UDP-3-O-myristoylglucosamine and acetate, the committed step in lipid A biosynthesis.</text>
</comment>
<dbReference type="PANTHER" id="PTHR33694:SF1">
    <property type="entry name" value="UDP-3-O-ACYL-N-ACETYLGLUCOSAMINE DEACETYLASE 1, MITOCHONDRIAL-RELATED"/>
    <property type="match status" value="1"/>
</dbReference>
<keyword evidence="8 12" id="KW-0378">Hydrolase</keyword>
<evidence type="ECO:0000256" key="8">
    <source>
        <dbReference type="ARBA" id="ARBA00022801"/>
    </source>
</evidence>
<feature type="binding site" evidence="12">
    <location>
        <position position="81"/>
    </location>
    <ligand>
        <name>Zn(2+)</name>
        <dbReference type="ChEBI" id="CHEBI:29105"/>
    </ligand>
</feature>
<evidence type="ECO:0000256" key="12">
    <source>
        <dbReference type="HAMAP-Rule" id="MF_00388"/>
    </source>
</evidence>
<feature type="active site" description="Proton donor" evidence="12">
    <location>
        <position position="265"/>
    </location>
</feature>
<keyword evidence="6 12" id="KW-0441">Lipid A biosynthesis</keyword>
<dbReference type="Gene3D" id="3.30.1700.10">
    <property type="entry name" value="lpxc deacetylase, domain 2"/>
    <property type="match status" value="1"/>
</dbReference>
<evidence type="ECO:0000256" key="4">
    <source>
        <dbReference type="ARBA" id="ARBA00012745"/>
    </source>
</evidence>
<comment type="caution">
    <text evidence="13">The sequence shown here is derived from an EMBL/GenBank/DDBJ whole genome shotgun (WGS) entry which is preliminary data.</text>
</comment>
<dbReference type="InterPro" id="IPR011334">
    <property type="entry name" value="UDP-acyl_GlcNac_deAcase_C"/>
</dbReference>
<feature type="binding site" evidence="12">
    <location>
        <position position="238"/>
    </location>
    <ligand>
        <name>Zn(2+)</name>
        <dbReference type="ChEBI" id="CHEBI:29105"/>
    </ligand>
</feature>
<dbReference type="HAMAP" id="MF_00388">
    <property type="entry name" value="LpxC"/>
    <property type="match status" value="1"/>
</dbReference>
<dbReference type="Proteomes" id="UP001166004">
    <property type="component" value="Unassembled WGS sequence"/>
</dbReference>
<dbReference type="SUPFAM" id="SSF54211">
    <property type="entry name" value="Ribosomal protein S5 domain 2-like"/>
    <property type="match status" value="2"/>
</dbReference>
<dbReference type="InterPro" id="IPR004463">
    <property type="entry name" value="UDP-acyl_GlcNac_deAcase"/>
</dbReference>
<evidence type="ECO:0000256" key="2">
    <source>
        <dbReference type="ARBA" id="ARBA00002923"/>
    </source>
</evidence>
<feature type="binding site" evidence="12">
    <location>
        <position position="242"/>
    </location>
    <ligand>
        <name>Zn(2+)</name>
        <dbReference type="ChEBI" id="CHEBI:29105"/>
    </ligand>
</feature>
<proteinExistence type="inferred from homology"/>
<evidence type="ECO:0000256" key="6">
    <source>
        <dbReference type="ARBA" id="ARBA00022556"/>
    </source>
</evidence>
<evidence type="ECO:0000256" key="10">
    <source>
        <dbReference type="ARBA" id="ARBA00023098"/>
    </source>
</evidence>
<evidence type="ECO:0000256" key="9">
    <source>
        <dbReference type="ARBA" id="ARBA00022833"/>
    </source>
</evidence>
<reference evidence="13 14" key="1">
    <citation type="submission" date="2019-07" db="EMBL/GenBank/DDBJ databases">
        <title>SAR11 Genome Evolution.</title>
        <authorList>
            <person name="Giovannoni S."/>
        </authorList>
    </citation>
    <scope>NUCLEOTIDE SEQUENCE [LARGE SCALE GENOMIC DNA]</scope>
    <source>
        <strain evidence="13 14">HTCC9565</strain>
    </source>
</reference>
<keyword evidence="10 12" id="KW-0443">Lipid metabolism</keyword>
<comment type="similarity">
    <text evidence="12">Belongs to the LpxC family.</text>
</comment>
<dbReference type="InterPro" id="IPR020568">
    <property type="entry name" value="Ribosomal_Su5_D2-typ_SF"/>
</dbReference>
<keyword evidence="7 12" id="KW-0479">Metal-binding</keyword>
<gene>
    <name evidence="12" type="primary">lpxC</name>
    <name evidence="13" type="ORF">VP91_00007440</name>
</gene>
<evidence type="ECO:0000313" key="14">
    <source>
        <dbReference type="Proteomes" id="UP001166004"/>
    </source>
</evidence>
<dbReference type="Pfam" id="PF03331">
    <property type="entry name" value="LpxC"/>
    <property type="match status" value="1"/>
</dbReference>
<protein>
    <recommendedName>
        <fullName evidence="4 12">UDP-3-O-acyl-N-acetylglucosamine deacetylase</fullName>
        <shortName evidence="12">UDP-3-O-acyl-GlcNAc deacetylase</shortName>
        <ecNumber evidence="4 12">3.5.1.108</ecNumber>
    </recommendedName>
    <alternativeName>
        <fullName evidence="12">UDP-3-O-[R-3-hydroxymyristoyl]-N-acetylglucosamine deacetylase</fullName>
    </alternativeName>
</protein>
<evidence type="ECO:0000256" key="1">
    <source>
        <dbReference type="ARBA" id="ARBA00001947"/>
    </source>
</evidence>
<evidence type="ECO:0000256" key="5">
    <source>
        <dbReference type="ARBA" id="ARBA00022516"/>
    </source>
</evidence>
<evidence type="ECO:0000256" key="3">
    <source>
        <dbReference type="ARBA" id="ARBA00005002"/>
    </source>
</evidence>
<comment type="cofactor">
    <cofactor evidence="1 12">
        <name>Zn(2+)</name>
        <dbReference type="ChEBI" id="CHEBI:29105"/>
    </cofactor>
</comment>